<dbReference type="GO" id="GO:0005886">
    <property type="term" value="C:plasma membrane"/>
    <property type="evidence" value="ECO:0007669"/>
    <property type="project" value="UniProtKB-SubCell"/>
</dbReference>
<dbReference type="EMBL" id="JAPEUX010000006">
    <property type="protein sequence ID" value="KAJ4349627.1"/>
    <property type="molecule type" value="Genomic_DNA"/>
</dbReference>
<feature type="domain" description="ABC transmembrane type-1" evidence="13">
    <location>
        <begin position="461"/>
        <end position="612"/>
    </location>
</feature>
<dbReference type="OrthoDB" id="6500128at2759"/>
<evidence type="ECO:0000256" key="9">
    <source>
        <dbReference type="ARBA" id="ARBA00023136"/>
    </source>
</evidence>
<dbReference type="RefSeq" id="XP_056068557.1">
    <property type="nucleotide sequence ID" value="XM_056217001.1"/>
</dbReference>
<comment type="subcellular location">
    <subcellularLocation>
        <location evidence="1">Cell membrane</location>
        <topology evidence="1">Multi-pass membrane protein</topology>
    </subcellularLocation>
</comment>
<dbReference type="GO" id="GO:0016887">
    <property type="term" value="F:ATP hydrolysis activity"/>
    <property type="evidence" value="ECO:0007669"/>
    <property type="project" value="InterPro"/>
</dbReference>
<dbReference type="InterPro" id="IPR027417">
    <property type="entry name" value="P-loop_NTPase"/>
</dbReference>
<proteinExistence type="inferred from homology"/>
<evidence type="ECO:0000256" key="1">
    <source>
        <dbReference type="ARBA" id="ARBA00004651"/>
    </source>
</evidence>
<dbReference type="InterPro" id="IPR011527">
    <property type="entry name" value="ABC1_TM_dom"/>
</dbReference>
<feature type="transmembrane region" description="Helical" evidence="11">
    <location>
        <begin position="25"/>
        <end position="49"/>
    </location>
</feature>
<reference evidence="14" key="1">
    <citation type="submission" date="2022-10" db="EMBL/GenBank/DDBJ databases">
        <title>Tapping the CABI collections for fungal endophytes: first genome assemblies for Collariella, Neodidymelliopsis, Ascochyta clinopodiicola, Didymella pomorum, Didymosphaeria variabile, Neocosmospora piperis and Neocucurbitaria cava.</title>
        <authorList>
            <person name="Hill R."/>
        </authorList>
    </citation>
    <scope>NUCLEOTIDE SEQUENCE</scope>
    <source>
        <strain evidence="14">IMI 356815</strain>
    </source>
</reference>
<evidence type="ECO:0000259" key="13">
    <source>
        <dbReference type="PROSITE" id="PS50929"/>
    </source>
</evidence>
<dbReference type="AlphaFoldDB" id="A0A9W9C956"/>
<dbReference type="Pfam" id="PF00664">
    <property type="entry name" value="ABC_membrane"/>
    <property type="match status" value="1"/>
</dbReference>
<keyword evidence="4" id="KW-1003">Cell membrane</keyword>
<keyword evidence="7" id="KW-0067">ATP-binding</keyword>
<feature type="transmembrane region" description="Helical" evidence="11">
    <location>
        <begin position="390"/>
        <end position="416"/>
    </location>
</feature>
<keyword evidence="5 11" id="KW-0812">Transmembrane</keyword>
<dbReference type="InterPro" id="IPR050173">
    <property type="entry name" value="ABC_transporter_C-like"/>
</dbReference>
<dbReference type="InterPro" id="IPR044726">
    <property type="entry name" value="ABCC_6TM_D2"/>
</dbReference>
<evidence type="ECO:0000256" key="2">
    <source>
        <dbReference type="ARBA" id="ARBA00009726"/>
    </source>
</evidence>
<evidence type="ECO:0000256" key="5">
    <source>
        <dbReference type="ARBA" id="ARBA00022692"/>
    </source>
</evidence>
<name>A0A9W9C956_9PLEO</name>
<comment type="caution">
    <text evidence="14">The sequence shown here is derived from an EMBL/GenBank/DDBJ whole genome shotgun (WGS) entry which is preliminary data.</text>
</comment>
<protein>
    <recommendedName>
        <fullName evidence="16">P-loop containing nucleoside triphosphate hydrolase protein</fullName>
    </recommendedName>
</protein>
<dbReference type="FunFam" id="1.20.1560.10:FF:000066">
    <property type="entry name" value="ABC multidrug transporter (Eurofung)"/>
    <property type="match status" value="1"/>
</dbReference>
<dbReference type="PROSITE" id="PS50893">
    <property type="entry name" value="ABC_TRANSPORTER_2"/>
    <property type="match status" value="2"/>
</dbReference>
<keyword evidence="8 11" id="KW-1133">Transmembrane helix</keyword>
<dbReference type="GO" id="GO:0140359">
    <property type="term" value="F:ABC-type transporter activity"/>
    <property type="evidence" value="ECO:0007669"/>
    <property type="project" value="InterPro"/>
</dbReference>
<keyword evidence="15" id="KW-1185">Reference proteome</keyword>
<sequence length="897" mass="98104">MLTFAVFYAIAVARGDNSILAGQAFASLSLISLVTLAALTFIKAIPAVIQCLSSFDRIQEYCSQPVRPHHTLKDRNSQQAPLRDINISEVELTAIQPINTRTNEEDLLVRFQDQDVAWEIAGPAILRTLRAEIHARRFTVILGPTGSGKSTLLESILDETVTLSGDTDRRYSTAAYCTQVPWLVNGSVRDNIVAGSSTLIDEKWYQTTIWACGLENDIANLSLGDRTSVGNGGNNLSGGQRQRVVTSLISLADDVIVVESGTITESGIIDSLKDADGYVGSLQFQAPAESTAIDALLLKDQTTRPLYNAAAASAEALMELNNEEQDLRRQTGDFSAYSYYSRAGGHITVALMLVTVALWVFCLEFSVIIVDWWSAASAKTQGHTNNGLYLGVYIGIGLLGAGFLFSELWLIFITIISKTAKRLHEDLLKAAMSPFRPTEIIKGGVNITKCTKAVYECIAKVVLLGIFGKYLSAILPVIAGSVFFVQRFYLRTSRQVRLLDIEAKAPVYLHFLETTNGAKTIRAFGWQHAFKERLHALLNRSQKPVYLLYCIQQWLALALDLIVAVLAAILVTIMVVWRDSFDPGAVGVALVSVMTFNLNLAMLVKSWTALETSIGAIGRVKSFVEETASEEKELGIDRPLPGPDNWPTRGTIYFQDVTATYKSGGDPVLKNLSIAIAAGEKVAICGRSGSGKTSLILSLLHMIPFSGSITIDDVETHDLIPGDLRSRINVVPQEPFLMPRSIRFNIDPLGQVNDEAIISTLNRLKIWDRVIECGGLDAQTSLSLWSVGERQLLCLARAMVRRSQIVILDEATSSVDDATEAVMQDVVDNDFSAQTVLAVVHRLRFIERFDKVAVLDKGVLIEFDKPSTLLAKKSVLADMYQAGYGLGEVKPTGSTQA</sequence>
<keyword evidence="10" id="KW-0325">Glycoprotein</keyword>
<comment type="similarity">
    <text evidence="2">Belongs to the ABC transporter superfamily. ABCC family. Conjugate transporter (TC 3.A.1.208) subfamily.</text>
</comment>
<dbReference type="SUPFAM" id="SSF90123">
    <property type="entry name" value="ABC transporter transmembrane region"/>
    <property type="match status" value="1"/>
</dbReference>
<accession>A0A9W9C956</accession>
<dbReference type="InterPro" id="IPR036640">
    <property type="entry name" value="ABC1_TM_sf"/>
</dbReference>
<dbReference type="InterPro" id="IPR003439">
    <property type="entry name" value="ABC_transporter-like_ATP-bd"/>
</dbReference>
<dbReference type="SMART" id="SM00382">
    <property type="entry name" value="AAA"/>
    <property type="match status" value="2"/>
</dbReference>
<feature type="transmembrane region" description="Helical" evidence="11">
    <location>
        <begin position="554"/>
        <end position="577"/>
    </location>
</feature>
<evidence type="ECO:0000313" key="14">
    <source>
        <dbReference type="EMBL" id="KAJ4349627.1"/>
    </source>
</evidence>
<evidence type="ECO:0008006" key="16">
    <source>
        <dbReference type="Google" id="ProtNLM"/>
    </source>
</evidence>
<dbReference type="Proteomes" id="UP001140513">
    <property type="component" value="Unassembled WGS sequence"/>
</dbReference>
<dbReference type="InterPro" id="IPR003593">
    <property type="entry name" value="AAA+_ATPase"/>
</dbReference>
<dbReference type="GeneID" id="80911773"/>
<evidence type="ECO:0000256" key="11">
    <source>
        <dbReference type="SAM" id="Phobius"/>
    </source>
</evidence>
<dbReference type="Pfam" id="PF00005">
    <property type="entry name" value="ABC_tran"/>
    <property type="match status" value="2"/>
</dbReference>
<dbReference type="GO" id="GO:0005524">
    <property type="term" value="F:ATP binding"/>
    <property type="evidence" value="ECO:0007669"/>
    <property type="project" value="UniProtKB-KW"/>
</dbReference>
<evidence type="ECO:0000256" key="3">
    <source>
        <dbReference type="ARBA" id="ARBA00022448"/>
    </source>
</evidence>
<keyword evidence="9 11" id="KW-0472">Membrane</keyword>
<dbReference type="CDD" id="cd18580">
    <property type="entry name" value="ABC_6TM_ABCC_D2"/>
    <property type="match status" value="1"/>
</dbReference>
<evidence type="ECO:0000256" key="10">
    <source>
        <dbReference type="ARBA" id="ARBA00023180"/>
    </source>
</evidence>
<dbReference type="PANTHER" id="PTHR24223">
    <property type="entry name" value="ATP-BINDING CASSETTE SUB-FAMILY C"/>
    <property type="match status" value="1"/>
</dbReference>
<evidence type="ECO:0000259" key="12">
    <source>
        <dbReference type="PROSITE" id="PS50893"/>
    </source>
</evidence>
<keyword evidence="3" id="KW-0813">Transport</keyword>
<evidence type="ECO:0000313" key="15">
    <source>
        <dbReference type="Proteomes" id="UP001140513"/>
    </source>
</evidence>
<dbReference type="Gene3D" id="1.20.1560.10">
    <property type="entry name" value="ABC transporter type 1, transmembrane domain"/>
    <property type="match status" value="2"/>
</dbReference>
<dbReference type="PANTHER" id="PTHR24223:SF404">
    <property type="entry name" value="ABC MULTIDRUG TRANSPORTER (EUROFUNG)-RELATED"/>
    <property type="match status" value="1"/>
</dbReference>
<dbReference type="PROSITE" id="PS50929">
    <property type="entry name" value="ABC_TM1F"/>
    <property type="match status" value="1"/>
</dbReference>
<evidence type="ECO:0000256" key="8">
    <source>
        <dbReference type="ARBA" id="ARBA00022989"/>
    </source>
</evidence>
<evidence type="ECO:0000256" key="6">
    <source>
        <dbReference type="ARBA" id="ARBA00022741"/>
    </source>
</evidence>
<organism evidence="14 15">
    <name type="scientific">Didymosphaeria variabile</name>
    <dbReference type="NCBI Taxonomy" id="1932322"/>
    <lineage>
        <taxon>Eukaryota</taxon>
        <taxon>Fungi</taxon>
        <taxon>Dikarya</taxon>
        <taxon>Ascomycota</taxon>
        <taxon>Pezizomycotina</taxon>
        <taxon>Dothideomycetes</taxon>
        <taxon>Pleosporomycetidae</taxon>
        <taxon>Pleosporales</taxon>
        <taxon>Massarineae</taxon>
        <taxon>Didymosphaeriaceae</taxon>
        <taxon>Didymosphaeria</taxon>
    </lineage>
</organism>
<dbReference type="SUPFAM" id="SSF52540">
    <property type="entry name" value="P-loop containing nucleoside triphosphate hydrolases"/>
    <property type="match status" value="2"/>
</dbReference>
<dbReference type="FunFam" id="3.40.50.300:FF:002145">
    <property type="entry name" value="ABC transporter (MsbA subfamily)"/>
    <property type="match status" value="1"/>
</dbReference>
<feature type="domain" description="ABC transporter" evidence="12">
    <location>
        <begin position="111"/>
        <end position="339"/>
    </location>
</feature>
<feature type="domain" description="ABC transporter" evidence="12">
    <location>
        <begin position="652"/>
        <end position="882"/>
    </location>
</feature>
<feature type="transmembrane region" description="Helical" evidence="11">
    <location>
        <begin position="584"/>
        <end position="604"/>
    </location>
</feature>
<dbReference type="CDD" id="cd03244">
    <property type="entry name" value="ABCC_MRP_domain2"/>
    <property type="match status" value="1"/>
</dbReference>
<evidence type="ECO:0000256" key="7">
    <source>
        <dbReference type="ARBA" id="ARBA00022840"/>
    </source>
</evidence>
<dbReference type="Gene3D" id="3.40.50.300">
    <property type="entry name" value="P-loop containing nucleotide triphosphate hydrolases"/>
    <property type="match status" value="2"/>
</dbReference>
<gene>
    <name evidence="14" type="ORF">N0V89_008243</name>
</gene>
<keyword evidence="6" id="KW-0547">Nucleotide-binding</keyword>
<evidence type="ECO:0000256" key="4">
    <source>
        <dbReference type="ARBA" id="ARBA00022475"/>
    </source>
</evidence>
<feature type="transmembrane region" description="Helical" evidence="11">
    <location>
        <begin position="470"/>
        <end position="489"/>
    </location>
</feature>
<feature type="transmembrane region" description="Helical" evidence="11">
    <location>
        <begin position="347"/>
        <end position="370"/>
    </location>
</feature>